<name>A0ABU0TJJ9_9FLAO</name>
<dbReference type="InterPro" id="IPR018712">
    <property type="entry name" value="Tle1-like_cat"/>
</dbReference>
<dbReference type="Pfam" id="PF09994">
    <property type="entry name" value="T6SS_Tle1-like_cat"/>
    <property type="match status" value="1"/>
</dbReference>
<feature type="domain" description="T6SS Phospholipase effector Tle1-like catalytic" evidence="1">
    <location>
        <begin position="66"/>
        <end position="356"/>
    </location>
</feature>
<reference evidence="2 3" key="1">
    <citation type="submission" date="2023-07" db="EMBL/GenBank/DDBJ databases">
        <title>Functional and genomic diversity of the sorghum phyllosphere microbiome.</title>
        <authorList>
            <person name="Shade A."/>
        </authorList>
    </citation>
    <scope>NUCLEOTIDE SEQUENCE [LARGE SCALE GENOMIC DNA]</scope>
    <source>
        <strain evidence="2 3">SORGH_AS_1064</strain>
    </source>
</reference>
<sequence length="545" mass="60336">MSIEYIVEGKVTTQTGGDYRTYAKEGISHNSAETVEQKGTESGVSYNKAQRINPADKPVNTIDVSLNLFFDGTLNNKTNTQAGSRQAAPEGSYANDFSNVAKGYDAIDPNAQNQVSYYIEGIGTVDMKSDGDTFGYPIRGAGMGMYERGVKAKATKGCVKGAEAIQLKFSGKTIDVLTVNVYGFSRGAAAARNFLHIASSTAKSEALTDKQIIVYPPTYYEKSDAEPMPSQYLIINEPDSPLLKYGYFGACLLSKNLKIKNIRFNFVGLYDTVASYGVNHKGTSIFGFSIVDDDSKQLGLNAVRNASFVLQLASAEEYRDNFSLTNIDSAGIRGLQLTLPGVHSDIGGGYVDNAEEKVLLYEEINNRTECDRFRDILIEEGWFQPSEISVESGIVPGKATIIKYKLWGKRNVSNEYGKVSLHHMFHYSKNFDVQYDENLVSRQKINDPFIQGISNKLTSGYIVECNNLRNRYVSDYNANKNPSAGQYIAESGRYSYLNSNIDVQDLKKLRNHYLHWSANLDAIGMGPRISGARPLAERKRYILNG</sequence>
<dbReference type="Proteomes" id="UP001225072">
    <property type="component" value="Unassembled WGS sequence"/>
</dbReference>
<evidence type="ECO:0000259" key="1">
    <source>
        <dbReference type="Pfam" id="PF09994"/>
    </source>
</evidence>
<keyword evidence="3" id="KW-1185">Reference proteome</keyword>
<evidence type="ECO:0000313" key="2">
    <source>
        <dbReference type="EMBL" id="MDQ1097222.1"/>
    </source>
</evidence>
<gene>
    <name evidence="2" type="ORF">QE404_002369</name>
</gene>
<protein>
    <recommendedName>
        <fullName evidence="1">T6SS Phospholipase effector Tle1-like catalytic domain-containing protein</fullName>
    </recommendedName>
</protein>
<comment type="caution">
    <text evidence="2">The sequence shown here is derived from an EMBL/GenBank/DDBJ whole genome shotgun (WGS) entry which is preliminary data.</text>
</comment>
<dbReference type="PANTHER" id="PTHR33840:SF1">
    <property type="entry name" value="TLE1 PHOSPHOLIPASE DOMAIN-CONTAINING PROTEIN"/>
    <property type="match status" value="1"/>
</dbReference>
<evidence type="ECO:0000313" key="3">
    <source>
        <dbReference type="Proteomes" id="UP001225072"/>
    </source>
</evidence>
<organism evidence="2 3">
    <name type="scientific">Chryseobacterium camelliae</name>
    <dbReference type="NCBI Taxonomy" id="1265445"/>
    <lineage>
        <taxon>Bacteria</taxon>
        <taxon>Pseudomonadati</taxon>
        <taxon>Bacteroidota</taxon>
        <taxon>Flavobacteriia</taxon>
        <taxon>Flavobacteriales</taxon>
        <taxon>Weeksellaceae</taxon>
        <taxon>Chryseobacterium group</taxon>
        <taxon>Chryseobacterium</taxon>
    </lineage>
</organism>
<proteinExistence type="predicted"/>
<dbReference type="EMBL" id="JAUTAL010000001">
    <property type="protein sequence ID" value="MDQ1097222.1"/>
    <property type="molecule type" value="Genomic_DNA"/>
</dbReference>
<dbReference type="RefSeq" id="WP_307450587.1">
    <property type="nucleotide sequence ID" value="NZ_JAUTAL010000001.1"/>
</dbReference>
<dbReference type="PANTHER" id="PTHR33840">
    <property type="match status" value="1"/>
</dbReference>
<accession>A0ABU0TJJ9</accession>